<dbReference type="RefSeq" id="WP_151967035.1">
    <property type="nucleotide sequence ID" value="NZ_AP019860.1"/>
</dbReference>
<gene>
    <name evidence="1" type="ORF">UABAM_01151</name>
</gene>
<evidence type="ECO:0000313" key="2">
    <source>
        <dbReference type="Proteomes" id="UP000326354"/>
    </source>
</evidence>
<proteinExistence type="predicted"/>
<evidence type="ECO:0000313" key="1">
    <source>
        <dbReference type="EMBL" id="BBM82808.1"/>
    </source>
</evidence>
<sequence length="180" mass="20535">MKKTKYAKCHFVAFAKIDHVAKDALLVDVSSYAEEPYCQFSPFYVHGDIPIPKKAGEYSDTVEGIWQGLKVIRKKIAPRYFRGPGKKRGGKPEGHQYGSKLLSVVEARYKIYKVAYEWVLQNKIDSKVYATILQNAQQGVSQYFYDVENNGDINNPSSPLAHASLLVQYLNRLIKKNEDR</sequence>
<dbReference type="KEGG" id="uam:UABAM_01151"/>
<reference evidence="1 2" key="1">
    <citation type="submission" date="2019-08" db="EMBL/GenBank/DDBJ databases">
        <title>Complete genome sequence of Candidatus Uab amorphum.</title>
        <authorList>
            <person name="Shiratori T."/>
            <person name="Suzuki S."/>
            <person name="Kakizawa Y."/>
            <person name="Ishida K."/>
        </authorList>
    </citation>
    <scope>NUCLEOTIDE SEQUENCE [LARGE SCALE GENOMIC DNA]</scope>
    <source>
        <strain evidence="1 2">SRT547</strain>
    </source>
</reference>
<keyword evidence="2" id="KW-1185">Reference proteome</keyword>
<dbReference type="EMBL" id="AP019860">
    <property type="protein sequence ID" value="BBM82808.1"/>
    <property type="molecule type" value="Genomic_DNA"/>
</dbReference>
<protein>
    <submittedName>
        <fullName evidence="1">Uncharacterized protein</fullName>
    </submittedName>
</protein>
<accession>A0A5S9F1V0</accession>
<dbReference type="OrthoDB" id="797104at2"/>
<name>A0A5S9F1V0_UABAM</name>
<dbReference type="Proteomes" id="UP000326354">
    <property type="component" value="Chromosome"/>
</dbReference>
<organism evidence="1 2">
    <name type="scientific">Uabimicrobium amorphum</name>
    <dbReference type="NCBI Taxonomy" id="2596890"/>
    <lineage>
        <taxon>Bacteria</taxon>
        <taxon>Pseudomonadati</taxon>
        <taxon>Planctomycetota</taxon>
        <taxon>Candidatus Uabimicrobiia</taxon>
        <taxon>Candidatus Uabimicrobiales</taxon>
        <taxon>Candidatus Uabimicrobiaceae</taxon>
        <taxon>Candidatus Uabimicrobium</taxon>
    </lineage>
</organism>
<dbReference type="AlphaFoldDB" id="A0A5S9F1V0"/>
<dbReference type="Pfam" id="PF22075">
    <property type="entry name" value="DUF6939"/>
    <property type="match status" value="1"/>
</dbReference>
<dbReference type="InterPro" id="IPR054219">
    <property type="entry name" value="DUF6939"/>
</dbReference>